<gene>
    <name evidence="4" type="ORF">JK636_01100</name>
</gene>
<dbReference type="Proteomes" id="UP000632377">
    <property type="component" value="Unassembled WGS sequence"/>
</dbReference>
<keyword evidence="5" id="KW-1185">Reference proteome</keyword>
<dbReference type="Pfam" id="PF00583">
    <property type="entry name" value="Acetyltransf_1"/>
    <property type="match status" value="1"/>
</dbReference>
<comment type="caution">
    <text evidence="4">The sequence shown here is derived from an EMBL/GenBank/DDBJ whole genome shotgun (WGS) entry which is preliminary data.</text>
</comment>
<dbReference type="InterPro" id="IPR016181">
    <property type="entry name" value="Acyl_CoA_acyltransferase"/>
</dbReference>
<organism evidence="4 5">
    <name type="scientific">Clostridium rhizosphaerae</name>
    <dbReference type="NCBI Taxonomy" id="2803861"/>
    <lineage>
        <taxon>Bacteria</taxon>
        <taxon>Bacillati</taxon>
        <taxon>Bacillota</taxon>
        <taxon>Clostridia</taxon>
        <taxon>Eubacteriales</taxon>
        <taxon>Clostridiaceae</taxon>
        <taxon>Clostridium</taxon>
    </lineage>
</organism>
<evidence type="ECO:0000256" key="1">
    <source>
        <dbReference type="ARBA" id="ARBA00022679"/>
    </source>
</evidence>
<feature type="domain" description="N-acetyltransferase" evidence="3">
    <location>
        <begin position="142"/>
        <end position="275"/>
    </location>
</feature>
<accession>A0ABS1T4T3</accession>
<dbReference type="Gene3D" id="3.40.630.30">
    <property type="match status" value="1"/>
</dbReference>
<dbReference type="EMBL" id="JAESWC010000001">
    <property type="protein sequence ID" value="MBL4934348.1"/>
    <property type="molecule type" value="Genomic_DNA"/>
</dbReference>
<evidence type="ECO:0000313" key="4">
    <source>
        <dbReference type="EMBL" id="MBL4934348.1"/>
    </source>
</evidence>
<evidence type="ECO:0000259" key="3">
    <source>
        <dbReference type="PROSITE" id="PS51186"/>
    </source>
</evidence>
<name>A0ABS1T4T3_9CLOT</name>
<reference evidence="4 5" key="1">
    <citation type="submission" date="2021-01" db="EMBL/GenBank/DDBJ databases">
        <title>Genome public.</title>
        <authorList>
            <person name="Liu C."/>
            <person name="Sun Q."/>
        </authorList>
    </citation>
    <scope>NUCLEOTIDE SEQUENCE [LARGE SCALE GENOMIC DNA]</scope>
    <source>
        <strain evidence="4 5">YIM B02515</strain>
    </source>
</reference>
<proteinExistence type="predicted"/>
<dbReference type="PANTHER" id="PTHR43420">
    <property type="entry name" value="ACETYLTRANSFERASE"/>
    <property type="match status" value="1"/>
</dbReference>
<dbReference type="InterPro" id="IPR000182">
    <property type="entry name" value="GNAT_dom"/>
</dbReference>
<dbReference type="SUPFAM" id="SSF55729">
    <property type="entry name" value="Acyl-CoA N-acyltransferases (Nat)"/>
    <property type="match status" value="1"/>
</dbReference>
<sequence length="275" mass="32523">MHIKVVNPKEDQYGNSKENIFLAFNDDGEFLGSSYAYPSINYHQTYETPYIIFININADDSFNESLKNEVKQELFSRVFERAKELRNERLNLIARIYSAFEYDEEKMSFYINNGFERDYSIIMEAHIQSNFNNELPDNIKIIEQKIESDQDFTEYKNIYDNIFITRLDRDALEEQMKCPHFKILSFFIDDKLAGGCTFFEKDGFGYIETVFVVEEHRGKGLSKVIMNYILGYFDLVGLKKTKLEVWELNKRAVELYKSFGYTEVRKNLMFPGITM</sequence>
<evidence type="ECO:0000313" key="5">
    <source>
        <dbReference type="Proteomes" id="UP000632377"/>
    </source>
</evidence>
<dbReference type="InterPro" id="IPR050680">
    <property type="entry name" value="YpeA/RimI_acetyltransf"/>
</dbReference>
<protein>
    <submittedName>
        <fullName evidence="4">GNAT family N-acetyltransferase</fullName>
    </submittedName>
</protein>
<keyword evidence="1" id="KW-0808">Transferase</keyword>
<dbReference type="CDD" id="cd04301">
    <property type="entry name" value="NAT_SF"/>
    <property type="match status" value="1"/>
</dbReference>
<dbReference type="PROSITE" id="PS51186">
    <property type="entry name" value="GNAT"/>
    <property type="match status" value="1"/>
</dbReference>
<dbReference type="RefSeq" id="WP_202746989.1">
    <property type="nucleotide sequence ID" value="NZ_JAESWC010000001.1"/>
</dbReference>
<evidence type="ECO:0000256" key="2">
    <source>
        <dbReference type="ARBA" id="ARBA00023315"/>
    </source>
</evidence>
<keyword evidence="2" id="KW-0012">Acyltransferase</keyword>